<evidence type="ECO:0000313" key="1">
    <source>
        <dbReference type="EMBL" id="MBA4654896.1"/>
    </source>
</evidence>
<reference evidence="1" key="2">
    <citation type="submission" date="2020-07" db="EMBL/GenBank/DDBJ databases">
        <authorList>
            <person name="Vera ALvarez R."/>
            <person name="Arias-Moreno D.M."/>
            <person name="Jimenez-Jacinto V."/>
            <person name="Jimenez-Bremont J.F."/>
            <person name="Swaminathan K."/>
            <person name="Moose S.P."/>
            <person name="Guerrero-Gonzalez M.L."/>
            <person name="Marino-Ramirez L."/>
            <person name="Landsman D."/>
            <person name="Rodriguez-Kessler M."/>
            <person name="Delgado-Sanchez P."/>
        </authorList>
    </citation>
    <scope>NUCLEOTIDE SEQUENCE</scope>
    <source>
        <tissue evidence="1">Cladode</tissue>
    </source>
</reference>
<organism evidence="1">
    <name type="scientific">Opuntia streptacantha</name>
    <name type="common">Prickly pear cactus</name>
    <name type="synonym">Opuntia cardona</name>
    <dbReference type="NCBI Taxonomy" id="393608"/>
    <lineage>
        <taxon>Eukaryota</taxon>
        <taxon>Viridiplantae</taxon>
        <taxon>Streptophyta</taxon>
        <taxon>Embryophyta</taxon>
        <taxon>Tracheophyta</taxon>
        <taxon>Spermatophyta</taxon>
        <taxon>Magnoliopsida</taxon>
        <taxon>eudicotyledons</taxon>
        <taxon>Gunneridae</taxon>
        <taxon>Pentapetalae</taxon>
        <taxon>Caryophyllales</taxon>
        <taxon>Cactineae</taxon>
        <taxon>Cactaceae</taxon>
        <taxon>Opuntioideae</taxon>
        <taxon>Opuntia</taxon>
    </lineage>
</organism>
<reference evidence="1" key="1">
    <citation type="journal article" date="2013" name="J. Plant Res.">
        <title>Effect of fungi and light on seed germination of three Opuntia species from semiarid lands of central Mexico.</title>
        <authorList>
            <person name="Delgado-Sanchez P."/>
            <person name="Jimenez-Bremont J.F."/>
            <person name="Guerrero-Gonzalez Mde L."/>
            <person name="Flores J."/>
        </authorList>
    </citation>
    <scope>NUCLEOTIDE SEQUENCE</scope>
    <source>
        <tissue evidence="1">Cladode</tissue>
    </source>
</reference>
<accession>A0A7C8ZZC9</accession>
<sequence>MKPIEILMSQHHNSTTTLRNLKCKEIQIALRASASIQSSDFSYNIKQELVLSSREVFVQTVRDGITSYSKRIQNKQLMNQQKISAQVKLTMTYINLGKLRK</sequence>
<dbReference type="EMBL" id="GISG01185300">
    <property type="protein sequence ID" value="MBA4654896.1"/>
    <property type="molecule type" value="Transcribed_RNA"/>
</dbReference>
<proteinExistence type="predicted"/>
<protein>
    <submittedName>
        <fullName evidence="1">Uncharacterized protein</fullName>
    </submittedName>
</protein>
<name>A0A7C8ZZC9_OPUST</name>
<dbReference type="AlphaFoldDB" id="A0A7C8ZZC9"/>